<keyword evidence="2" id="KW-0238">DNA-binding</keyword>
<dbReference type="RefSeq" id="WP_012825854.1">
    <property type="nucleotide sequence ID" value="NC_013440.1"/>
</dbReference>
<evidence type="ECO:0000259" key="4">
    <source>
        <dbReference type="PROSITE" id="PS51898"/>
    </source>
</evidence>
<dbReference type="eggNOG" id="COG4973">
    <property type="taxonomic scope" value="Bacteria"/>
</dbReference>
<dbReference type="EMBL" id="CP001804">
    <property type="protein sequence ID" value="ACY13227.1"/>
    <property type="molecule type" value="Genomic_DNA"/>
</dbReference>
<dbReference type="STRING" id="502025.Hoch_0590"/>
<evidence type="ECO:0000256" key="2">
    <source>
        <dbReference type="ARBA" id="ARBA00023125"/>
    </source>
</evidence>
<dbReference type="InterPro" id="IPR013762">
    <property type="entry name" value="Integrase-like_cat_sf"/>
</dbReference>
<sequence length="213" mass="24064">MTAYAHSTRRPPKSLTEHEQRLLLKASGEHRAGFRDHVIFSIALGTGLREHEILALDVGDVFGGAGDGAGASGAKARRRLQLRVFKRSSDSPAEQEIILPDVVRAKLDKLYRGKKRNGESLAADAPIFVSRKGNRLSARQLRERFHHWQERAGFERRLGFHALRHTACSNIYRRTKDIRLTQRFARHKSIVTTSIYAHPSDEDLVRAVLDLPC</sequence>
<protein>
    <submittedName>
        <fullName evidence="5">Integrase family protein</fullName>
    </submittedName>
</protein>
<dbReference type="KEGG" id="hoh:Hoch_0590"/>
<evidence type="ECO:0000256" key="3">
    <source>
        <dbReference type="ARBA" id="ARBA00023172"/>
    </source>
</evidence>
<dbReference type="Proteomes" id="UP000001880">
    <property type="component" value="Chromosome"/>
</dbReference>
<dbReference type="GO" id="GO:0006310">
    <property type="term" value="P:DNA recombination"/>
    <property type="evidence" value="ECO:0007669"/>
    <property type="project" value="UniProtKB-KW"/>
</dbReference>
<dbReference type="GO" id="GO:0003677">
    <property type="term" value="F:DNA binding"/>
    <property type="evidence" value="ECO:0007669"/>
    <property type="project" value="UniProtKB-KW"/>
</dbReference>
<gene>
    <name evidence="5" type="ordered locus">Hoch_0590</name>
</gene>
<evidence type="ECO:0000313" key="5">
    <source>
        <dbReference type="EMBL" id="ACY13227.1"/>
    </source>
</evidence>
<keyword evidence="6" id="KW-1185">Reference proteome</keyword>
<dbReference type="HOGENOM" id="CLU_1292894_0_0_7"/>
<dbReference type="PANTHER" id="PTHR30349:SF41">
    <property type="entry name" value="INTEGRASE_RECOMBINASE PROTEIN MJ0367-RELATED"/>
    <property type="match status" value="1"/>
</dbReference>
<accession>D0LLL0</accession>
<dbReference type="GO" id="GO:0015074">
    <property type="term" value="P:DNA integration"/>
    <property type="evidence" value="ECO:0007669"/>
    <property type="project" value="InterPro"/>
</dbReference>
<evidence type="ECO:0000313" key="6">
    <source>
        <dbReference type="Proteomes" id="UP000001880"/>
    </source>
</evidence>
<dbReference type="OrthoDB" id="5450216at2"/>
<dbReference type="InterPro" id="IPR002104">
    <property type="entry name" value="Integrase_catalytic"/>
</dbReference>
<dbReference type="SUPFAM" id="SSF56349">
    <property type="entry name" value="DNA breaking-rejoining enzymes"/>
    <property type="match status" value="1"/>
</dbReference>
<dbReference type="AlphaFoldDB" id="D0LLL0"/>
<proteinExistence type="inferred from homology"/>
<dbReference type="InterPro" id="IPR050090">
    <property type="entry name" value="Tyrosine_recombinase_XerCD"/>
</dbReference>
<dbReference type="Pfam" id="PF00589">
    <property type="entry name" value="Phage_integrase"/>
    <property type="match status" value="1"/>
</dbReference>
<dbReference type="PANTHER" id="PTHR30349">
    <property type="entry name" value="PHAGE INTEGRASE-RELATED"/>
    <property type="match status" value="1"/>
</dbReference>
<feature type="domain" description="Tyr recombinase" evidence="4">
    <location>
        <begin position="10"/>
        <end position="210"/>
    </location>
</feature>
<comment type="similarity">
    <text evidence="1">Belongs to the 'phage' integrase family.</text>
</comment>
<organism evidence="5 6">
    <name type="scientific">Haliangium ochraceum (strain DSM 14365 / JCM 11303 / SMP-2)</name>
    <dbReference type="NCBI Taxonomy" id="502025"/>
    <lineage>
        <taxon>Bacteria</taxon>
        <taxon>Pseudomonadati</taxon>
        <taxon>Myxococcota</taxon>
        <taxon>Polyangia</taxon>
        <taxon>Haliangiales</taxon>
        <taxon>Kofleriaceae</taxon>
        <taxon>Haliangium</taxon>
    </lineage>
</organism>
<dbReference type="PROSITE" id="PS51898">
    <property type="entry name" value="TYR_RECOMBINASE"/>
    <property type="match status" value="1"/>
</dbReference>
<reference evidence="5 6" key="1">
    <citation type="journal article" date="2010" name="Stand. Genomic Sci.">
        <title>Complete genome sequence of Haliangium ochraceum type strain (SMP-2).</title>
        <authorList>
            <consortium name="US DOE Joint Genome Institute (JGI-PGF)"/>
            <person name="Ivanova N."/>
            <person name="Daum C."/>
            <person name="Lang E."/>
            <person name="Abt B."/>
            <person name="Kopitz M."/>
            <person name="Saunders E."/>
            <person name="Lapidus A."/>
            <person name="Lucas S."/>
            <person name="Glavina Del Rio T."/>
            <person name="Nolan M."/>
            <person name="Tice H."/>
            <person name="Copeland A."/>
            <person name="Cheng J.F."/>
            <person name="Chen F."/>
            <person name="Bruce D."/>
            <person name="Goodwin L."/>
            <person name="Pitluck S."/>
            <person name="Mavromatis K."/>
            <person name="Pati A."/>
            <person name="Mikhailova N."/>
            <person name="Chen A."/>
            <person name="Palaniappan K."/>
            <person name="Land M."/>
            <person name="Hauser L."/>
            <person name="Chang Y.J."/>
            <person name="Jeffries C.D."/>
            <person name="Detter J.C."/>
            <person name="Brettin T."/>
            <person name="Rohde M."/>
            <person name="Goker M."/>
            <person name="Bristow J."/>
            <person name="Markowitz V."/>
            <person name="Eisen J.A."/>
            <person name="Hugenholtz P."/>
            <person name="Kyrpides N.C."/>
            <person name="Klenk H.P."/>
        </authorList>
    </citation>
    <scope>NUCLEOTIDE SEQUENCE [LARGE SCALE GENOMIC DNA]</scope>
    <source>
        <strain evidence="6">DSM 14365 / CIP 107738 / JCM 11303 / AJ 13395 / SMP-2</strain>
    </source>
</reference>
<dbReference type="Gene3D" id="1.10.443.10">
    <property type="entry name" value="Intergrase catalytic core"/>
    <property type="match status" value="1"/>
</dbReference>
<dbReference type="InterPro" id="IPR011010">
    <property type="entry name" value="DNA_brk_join_enz"/>
</dbReference>
<evidence type="ECO:0000256" key="1">
    <source>
        <dbReference type="ARBA" id="ARBA00008857"/>
    </source>
</evidence>
<name>D0LLL0_HALO1</name>
<keyword evidence="3" id="KW-0233">DNA recombination</keyword>